<dbReference type="Pfam" id="PF02518">
    <property type="entry name" value="HATPase_c"/>
    <property type="match status" value="1"/>
</dbReference>
<dbReference type="SUPFAM" id="SSF55785">
    <property type="entry name" value="PYP-like sensor domain (PAS domain)"/>
    <property type="match status" value="1"/>
</dbReference>
<dbReference type="CDD" id="cd00082">
    <property type="entry name" value="HisKA"/>
    <property type="match status" value="1"/>
</dbReference>
<dbReference type="PANTHER" id="PTHR43711:SF1">
    <property type="entry name" value="HISTIDINE KINASE 1"/>
    <property type="match status" value="1"/>
</dbReference>
<dbReference type="InterPro" id="IPR036097">
    <property type="entry name" value="HisK_dim/P_sf"/>
</dbReference>
<evidence type="ECO:0000313" key="9">
    <source>
        <dbReference type="EMBL" id="GEM84216.1"/>
    </source>
</evidence>
<dbReference type="Pfam" id="PF00512">
    <property type="entry name" value="HisKA"/>
    <property type="match status" value="1"/>
</dbReference>
<dbReference type="InterPro" id="IPR005467">
    <property type="entry name" value="His_kinase_dom"/>
</dbReference>
<dbReference type="SMART" id="SM00388">
    <property type="entry name" value="HisKA"/>
    <property type="match status" value="1"/>
</dbReference>
<accession>A0A511R5C6</accession>
<evidence type="ECO:0000256" key="7">
    <source>
        <dbReference type="ARBA" id="ARBA00023136"/>
    </source>
</evidence>
<dbReference type="GO" id="GO:0000155">
    <property type="term" value="F:phosphorelay sensor kinase activity"/>
    <property type="evidence" value="ECO:0007669"/>
    <property type="project" value="InterPro"/>
</dbReference>
<evidence type="ECO:0000313" key="10">
    <source>
        <dbReference type="Proteomes" id="UP000321197"/>
    </source>
</evidence>
<reference evidence="9 10" key="1">
    <citation type="submission" date="2019-07" db="EMBL/GenBank/DDBJ databases">
        <title>Whole genome shotgun sequence of Meiothermus hypogaeus NBRC 106114.</title>
        <authorList>
            <person name="Hosoyama A."/>
            <person name="Uohara A."/>
            <person name="Ohji S."/>
            <person name="Ichikawa N."/>
        </authorList>
    </citation>
    <scope>NUCLEOTIDE SEQUENCE [LARGE SCALE GENOMIC DNA]</scope>
    <source>
        <strain evidence="9 10">NBRC 106114</strain>
    </source>
</reference>
<evidence type="ECO:0000256" key="5">
    <source>
        <dbReference type="ARBA" id="ARBA00022777"/>
    </source>
</evidence>
<dbReference type="InterPro" id="IPR004358">
    <property type="entry name" value="Sig_transdc_His_kin-like_C"/>
</dbReference>
<dbReference type="InterPro" id="IPR003594">
    <property type="entry name" value="HATPase_dom"/>
</dbReference>
<dbReference type="FunFam" id="1.10.287.130:FF:000001">
    <property type="entry name" value="Two-component sensor histidine kinase"/>
    <property type="match status" value="1"/>
</dbReference>
<dbReference type="SUPFAM" id="SSF47384">
    <property type="entry name" value="Homodimeric domain of signal transducing histidine kinase"/>
    <property type="match status" value="1"/>
</dbReference>
<keyword evidence="5" id="KW-0418">Kinase</keyword>
<dbReference type="InterPro" id="IPR050736">
    <property type="entry name" value="Sensor_HK_Regulatory"/>
</dbReference>
<dbReference type="PANTHER" id="PTHR43711">
    <property type="entry name" value="TWO-COMPONENT HISTIDINE KINASE"/>
    <property type="match status" value="1"/>
</dbReference>
<dbReference type="SUPFAM" id="SSF55874">
    <property type="entry name" value="ATPase domain of HSP90 chaperone/DNA topoisomerase II/histidine kinase"/>
    <property type="match status" value="1"/>
</dbReference>
<comment type="catalytic activity">
    <reaction evidence="1">
        <text>ATP + protein L-histidine = ADP + protein N-phospho-L-histidine.</text>
        <dbReference type="EC" id="2.7.13.3"/>
    </reaction>
</comment>
<sequence length="342" mass="38261">MQENILEYQRDKRIRIILEAIPDDLMLVDSAGNILEYKMGKSAYHLPMDRFLGTTLGELFAPDVVERLQAAIQSVLGHEPAQVIEIKLDGRDLEARVVAMERDTALILFRDVTVERETERLRSEFIAAVSHELKTPLASILGFSELLLDDNYGPGELKEFLENIQYSSLRLKDMVNNLLDTSRLEAGRFSISPQPVDLQFTLVQTARSFAGVAKLSQIHFVCELDPLPMIEADPERIGQVVGNLLSNAFKFCPRQGTIWLRARSHGGVLLEVEDTGPGIPLEEQGQLFSRYSRTQSAISRGIVGTGLGLYISRAIVEAHHGRIWVESQEGQGAKFSVWLPVH</sequence>
<dbReference type="InterPro" id="IPR003661">
    <property type="entry name" value="HisK_dim/P_dom"/>
</dbReference>
<dbReference type="InterPro" id="IPR035965">
    <property type="entry name" value="PAS-like_dom_sf"/>
</dbReference>
<proteinExistence type="predicted"/>
<dbReference type="AlphaFoldDB" id="A0A511R5C6"/>
<evidence type="ECO:0000256" key="3">
    <source>
        <dbReference type="ARBA" id="ARBA00022553"/>
    </source>
</evidence>
<name>A0A511R5C6_9DEIN</name>
<keyword evidence="6" id="KW-0902">Two-component regulatory system</keyword>
<dbReference type="PRINTS" id="PR00344">
    <property type="entry name" value="BCTRLSENSOR"/>
</dbReference>
<dbReference type="Gene3D" id="1.10.287.130">
    <property type="match status" value="1"/>
</dbReference>
<dbReference type="Gene3D" id="3.30.450.20">
    <property type="entry name" value="PAS domain"/>
    <property type="match status" value="1"/>
</dbReference>
<evidence type="ECO:0000259" key="8">
    <source>
        <dbReference type="PROSITE" id="PS50109"/>
    </source>
</evidence>
<keyword evidence="7" id="KW-0472">Membrane</keyword>
<feature type="domain" description="Histidine kinase" evidence="8">
    <location>
        <begin position="128"/>
        <end position="342"/>
    </location>
</feature>
<dbReference type="EMBL" id="BJXL01000084">
    <property type="protein sequence ID" value="GEM84216.1"/>
    <property type="molecule type" value="Genomic_DNA"/>
</dbReference>
<keyword evidence="4" id="KW-0808">Transferase</keyword>
<dbReference type="Proteomes" id="UP000321197">
    <property type="component" value="Unassembled WGS sequence"/>
</dbReference>
<dbReference type="Gene3D" id="3.30.565.10">
    <property type="entry name" value="Histidine kinase-like ATPase, C-terminal domain"/>
    <property type="match status" value="1"/>
</dbReference>
<evidence type="ECO:0000256" key="6">
    <source>
        <dbReference type="ARBA" id="ARBA00023012"/>
    </source>
</evidence>
<dbReference type="SMART" id="SM00387">
    <property type="entry name" value="HATPase_c"/>
    <property type="match status" value="1"/>
</dbReference>
<evidence type="ECO:0000256" key="2">
    <source>
        <dbReference type="ARBA" id="ARBA00012438"/>
    </source>
</evidence>
<evidence type="ECO:0000256" key="1">
    <source>
        <dbReference type="ARBA" id="ARBA00000085"/>
    </source>
</evidence>
<dbReference type="RefSeq" id="WP_186814652.1">
    <property type="nucleotide sequence ID" value="NZ_BJXL01000084.1"/>
</dbReference>
<gene>
    <name evidence="9" type="ORF">MHY01S_23820</name>
</gene>
<keyword evidence="3" id="KW-0597">Phosphoprotein</keyword>
<comment type="caution">
    <text evidence="9">The sequence shown here is derived from an EMBL/GenBank/DDBJ whole genome shotgun (WGS) entry which is preliminary data.</text>
</comment>
<dbReference type="FunFam" id="3.30.565.10:FF:000006">
    <property type="entry name" value="Sensor histidine kinase WalK"/>
    <property type="match status" value="1"/>
</dbReference>
<dbReference type="EC" id="2.7.13.3" evidence="2"/>
<protein>
    <recommendedName>
        <fullName evidence="2">histidine kinase</fullName>
        <ecNumber evidence="2">2.7.13.3</ecNumber>
    </recommendedName>
</protein>
<organism evidence="9 10">
    <name type="scientific">Meiothermus hypogaeus NBRC 106114</name>
    <dbReference type="NCBI Taxonomy" id="1227553"/>
    <lineage>
        <taxon>Bacteria</taxon>
        <taxon>Thermotogati</taxon>
        <taxon>Deinococcota</taxon>
        <taxon>Deinococci</taxon>
        <taxon>Thermales</taxon>
        <taxon>Thermaceae</taxon>
        <taxon>Meiothermus</taxon>
    </lineage>
</organism>
<dbReference type="InterPro" id="IPR036890">
    <property type="entry name" value="HATPase_C_sf"/>
</dbReference>
<evidence type="ECO:0000256" key="4">
    <source>
        <dbReference type="ARBA" id="ARBA00022679"/>
    </source>
</evidence>
<dbReference type="PROSITE" id="PS50109">
    <property type="entry name" value="HIS_KIN"/>
    <property type="match status" value="1"/>
</dbReference>